<reference evidence="8" key="2">
    <citation type="submission" date="2020-09" db="EMBL/GenBank/DDBJ databases">
        <authorList>
            <person name="Sun Q."/>
            <person name="Ohkuma M."/>
        </authorList>
    </citation>
    <scope>NUCLEOTIDE SEQUENCE</scope>
    <source>
        <strain evidence="8">JCM 3276</strain>
    </source>
</reference>
<evidence type="ECO:0000256" key="2">
    <source>
        <dbReference type="ARBA" id="ARBA00022475"/>
    </source>
</evidence>
<protein>
    <recommendedName>
        <fullName evidence="7">Cardiolipin synthase N-terminal domain-containing protein</fullName>
    </recommendedName>
</protein>
<dbReference type="RefSeq" id="WP_189212532.1">
    <property type="nucleotide sequence ID" value="NZ_BMRB01000004.1"/>
</dbReference>
<dbReference type="EMBL" id="BMRB01000004">
    <property type="protein sequence ID" value="GGS44914.1"/>
    <property type="molecule type" value="Genomic_DNA"/>
</dbReference>
<evidence type="ECO:0000256" key="5">
    <source>
        <dbReference type="ARBA" id="ARBA00023136"/>
    </source>
</evidence>
<reference evidence="8" key="1">
    <citation type="journal article" date="2014" name="Int. J. Syst. Evol. Microbiol.">
        <title>Complete genome sequence of Corynebacterium casei LMG S-19264T (=DSM 44701T), isolated from a smear-ripened cheese.</title>
        <authorList>
            <consortium name="US DOE Joint Genome Institute (JGI-PGF)"/>
            <person name="Walter F."/>
            <person name="Albersmeier A."/>
            <person name="Kalinowski J."/>
            <person name="Ruckert C."/>
        </authorList>
    </citation>
    <scope>NUCLEOTIDE SEQUENCE</scope>
    <source>
        <strain evidence="8">JCM 3276</strain>
    </source>
</reference>
<feature type="transmembrane region" description="Helical" evidence="6">
    <location>
        <begin position="49"/>
        <end position="67"/>
    </location>
</feature>
<keyword evidence="4 6" id="KW-1133">Transmembrane helix</keyword>
<keyword evidence="3 6" id="KW-0812">Transmembrane</keyword>
<keyword evidence="9" id="KW-1185">Reference proteome</keyword>
<accession>A0A918GM74</accession>
<evidence type="ECO:0000256" key="4">
    <source>
        <dbReference type="ARBA" id="ARBA00022989"/>
    </source>
</evidence>
<comment type="caution">
    <text evidence="8">The sequence shown here is derived from an EMBL/GenBank/DDBJ whole genome shotgun (WGS) entry which is preliminary data.</text>
</comment>
<comment type="subcellular location">
    <subcellularLocation>
        <location evidence="1">Cell membrane</location>
        <topology evidence="1">Multi-pass membrane protein</topology>
    </subcellularLocation>
</comment>
<proteinExistence type="predicted"/>
<sequence length="77" mass="8491">MAKRTWRDLSSGRRRTVIALGAVQVAMAAAAWADLAKRAPSEVTASKPVWAAIIAVNFVGPLAYLRWGRRERDMARP</sequence>
<feature type="domain" description="Cardiolipin synthase N-terminal" evidence="7">
    <location>
        <begin position="27"/>
        <end position="69"/>
    </location>
</feature>
<dbReference type="InterPro" id="IPR027379">
    <property type="entry name" value="CLS_N"/>
</dbReference>
<dbReference type="AlphaFoldDB" id="A0A918GM74"/>
<organism evidence="8 9">
    <name type="scientific">Actinokineospora fastidiosa</name>
    <dbReference type="NCBI Taxonomy" id="1816"/>
    <lineage>
        <taxon>Bacteria</taxon>
        <taxon>Bacillati</taxon>
        <taxon>Actinomycetota</taxon>
        <taxon>Actinomycetes</taxon>
        <taxon>Pseudonocardiales</taxon>
        <taxon>Pseudonocardiaceae</taxon>
        <taxon>Actinokineospora</taxon>
    </lineage>
</organism>
<evidence type="ECO:0000256" key="1">
    <source>
        <dbReference type="ARBA" id="ARBA00004651"/>
    </source>
</evidence>
<dbReference type="Pfam" id="PF13396">
    <property type="entry name" value="PLDc_N"/>
    <property type="match status" value="1"/>
</dbReference>
<keyword evidence="5 6" id="KW-0472">Membrane</keyword>
<evidence type="ECO:0000259" key="7">
    <source>
        <dbReference type="Pfam" id="PF13396"/>
    </source>
</evidence>
<evidence type="ECO:0000256" key="3">
    <source>
        <dbReference type="ARBA" id="ARBA00022692"/>
    </source>
</evidence>
<keyword evidence="2" id="KW-1003">Cell membrane</keyword>
<evidence type="ECO:0000256" key="6">
    <source>
        <dbReference type="SAM" id="Phobius"/>
    </source>
</evidence>
<dbReference type="Proteomes" id="UP000660680">
    <property type="component" value="Unassembled WGS sequence"/>
</dbReference>
<gene>
    <name evidence="8" type="ORF">GCM10010171_44760</name>
</gene>
<dbReference type="GO" id="GO:0005886">
    <property type="term" value="C:plasma membrane"/>
    <property type="evidence" value="ECO:0007669"/>
    <property type="project" value="UniProtKB-SubCell"/>
</dbReference>
<evidence type="ECO:0000313" key="8">
    <source>
        <dbReference type="EMBL" id="GGS44914.1"/>
    </source>
</evidence>
<evidence type="ECO:0000313" key="9">
    <source>
        <dbReference type="Proteomes" id="UP000660680"/>
    </source>
</evidence>
<name>A0A918GM74_9PSEU</name>